<feature type="domain" description="PD-(D/E)XK endonuclease-like" evidence="1">
    <location>
        <begin position="137"/>
        <end position="267"/>
    </location>
</feature>
<protein>
    <submittedName>
        <fullName evidence="2">Unannotated protein</fullName>
    </submittedName>
</protein>
<reference evidence="2" key="1">
    <citation type="submission" date="2020-05" db="EMBL/GenBank/DDBJ databases">
        <authorList>
            <person name="Chiriac C."/>
            <person name="Salcher M."/>
            <person name="Ghai R."/>
            <person name="Kavagutti S V."/>
        </authorList>
    </citation>
    <scope>NUCLEOTIDE SEQUENCE</scope>
</reference>
<dbReference type="EMBL" id="CAEZTJ010000002">
    <property type="protein sequence ID" value="CAB4559151.1"/>
    <property type="molecule type" value="Genomic_DNA"/>
</dbReference>
<organism evidence="2">
    <name type="scientific">freshwater metagenome</name>
    <dbReference type="NCBI Taxonomy" id="449393"/>
    <lineage>
        <taxon>unclassified sequences</taxon>
        <taxon>metagenomes</taxon>
        <taxon>ecological metagenomes</taxon>
    </lineage>
</organism>
<accession>A0A6J6D5A0</accession>
<dbReference type="InterPro" id="IPR011604">
    <property type="entry name" value="PDDEXK-like_dom_sf"/>
</dbReference>
<evidence type="ECO:0000259" key="1">
    <source>
        <dbReference type="Pfam" id="PF12705"/>
    </source>
</evidence>
<dbReference type="AlphaFoldDB" id="A0A6J6D5A0"/>
<evidence type="ECO:0000313" key="2">
    <source>
        <dbReference type="EMBL" id="CAB4559151.1"/>
    </source>
</evidence>
<gene>
    <name evidence="2" type="ORF">UFOPK1650_00036</name>
</gene>
<proteinExistence type="predicted"/>
<name>A0A6J6D5A0_9ZZZZ</name>
<dbReference type="InterPro" id="IPR038726">
    <property type="entry name" value="PDDEXK_AddAB-type"/>
</dbReference>
<sequence>MTPGSIRTGGHAFLRPIVSARRQNLTRPKKRPGLDSGAPKGMVILMSNNDVKPVNGKKAREFISPSDLTFSWNDCHRCLWLYYNYGVKNPSFMPLVGDLADMQERYFDGASSHHMDPGIPKGKVLDRGKFVVSKPIEVNGQPSKFAIRGKYDILMEFEDGSFGVIDCKFQARDTDKSDFYAPQLEAYAFALENPAQGEPRRVTSLGLFVWSLVTPRGNADSGFGLQLKSSWRPIERNPEALQNRLTEFITMISSPVKSAQGCEHCRYITERREILGSE</sequence>
<dbReference type="Pfam" id="PF12705">
    <property type="entry name" value="PDDEXK_1"/>
    <property type="match status" value="1"/>
</dbReference>
<dbReference type="Gene3D" id="3.90.320.10">
    <property type="match status" value="1"/>
</dbReference>